<feature type="region of interest" description="Disordered" evidence="1">
    <location>
        <begin position="1"/>
        <end position="21"/>
    </location>
</feature>
<dbReference type="EMBL" id="AJSR01000452">
    <property type="protein sequence ID" value="EKM33057.1"/>
    <property type="molecule type" value="Genomic_DNA"/>
</dbReference>
<evidence type="ECO:0000256" key="1">
    <source>
        <dbReference type="SAM" id="MobiDB-lite"/>
    </source>
</evidence>
<dbReference type="AlphaFoldDB" id="A0A454D301"/>
<protein>
    <submittedName>
        <fullName evidence="2">Uncharacterized protein</fullName>
    </submittedName>
</protein>
<gene>
    <name evidence="2" type="ORF">VCHENC02_1452B</name>
</gene>
<feature type="non-terminal residue" evidence="2">
    <location>
        <position position="1"/>
    </location>
</feature>
<feature type="compositionally biased region" description="Polar residues" evidence="1">
    <location>
        <begin position="1"/>
        <end position="11"/>
    </location>
</feature>
<evidence type="ECO:0000313" key="2">
    <source>
        <dbReference type="EMBL" id="EKM33057.1"/>
    </source>
</evidence>
<comment type="caution">
    <text evidence="2">The sequence shown here is derived from an EMBL/GenBank/DDBJ whole genome shotgun (WGS) entry which is preliminary data.</text>
</comment>
<evidence type="ECO:0000313" key="3">
    <source>
        <dbReference type="Proteomes" id="UP000008367"/>
    </source>
</evidence>
<sequence length="21" mass="2395">HAISPHLQQKVQPEKRGNLIT</sequence>
<name>A0A454D301_VIBHA</name>
<organism evidence="2 3">
    <name type="scientific">Vibrio harveyi</name>
    <name type="common">Beneckea harveyi</name>
    <dbReference type="NCBI Taxonomy" id="669"/>
    <lineage>
        <taxon>Bacteria</taxon>
        <taxon>Pseudomonadati</taxon>
        <taxon>Pseudomonadota</taxon>
        <taxon>Gammaproteobacteria</taxon>
        <taxon>Vibrionales</taxon>
        <taxon>Vibrionaceae</taxon>
        <taxon>Vibrio</taxon>
    </lineage>
</organism>
<accession>A0A454D301</accession>
<dbReference type="Proteomes" id="UP000008367">
    <property type="component" value="Unassembled WGS sequence"/>
</dbReference>
<feature type="compositionally biased region" description="Basic and acidic residues" evidence="1">
    <location>
        <begin position="12"/>
        <end position="21"/>
    </location>
</feature>
<proteinExistence type="predicted"/>
<reference evidence="2 3" key="1">
    <citation type="submission" date="2012-10" db="EMBL/GenBank/DDBJ databases">
        <title>Genome sequence of Vibrio Cholerae HENC-02.</title>
        <authorList>
            <person name="Eppinger M."/>
            <person name="Hasan N.A."/>
            <person name="Sengamalay N."/>
            <person name="Hine E."/>
            <person name="Su Q."/>
            <person name="Daugherty S.C."/>
            <person name="Young S."/>
            <person name="Sadzewicz L."/>
            <person name="Tallon L."/>
            <person name="Cebula T.A."/>
            <person name="Ravel J."/>
            <person name="Colwell R.R."/>
        </authorList>
    </citation>
    <scope>NUCLEOTIDE SEQUENCE [LARGE SCALE GENOMIC DNA]</scope>
    <source>
        <strain evidence="2 3">HENC-02</strain>
    </source>
</reference>